<evidence type="ECO:0000256" key="4">
    <source>
        <dbReference type="ARBA" id="ARBA00023143"/>
    </source>
</evidence>
<keyword evidence="9" id="KW-0969">Cilium</keyword>
<keyword evidence="10" id="KW-1185">Reference proteome</keyword>
<evidence type="ECO:0000256" key="5">
    <source>
        <dbReference type="ARBA" id="ARBA00025933"/>
    </source>
</evidence>
<keyword evidence="4 6" id="KW-0975">Bacterial flagellum</keyword>
<feature type="domain" description="Flagellar basal-body/hook protein C-terminal" evidence="8">
    <location>
        <begin position="101"/>
        <end position="145"/>
    </location>
</feature>
<evidence type="ECO:0000256" key="3">
    <source>
        <dbReference type="ARBA" id="ARBA00017941"/>
    </source>
</evidence>
<dbReference type="InterPro" id="IPR019776">
    <property type="entry name" value="Flagellar_basal_body_rod_CS"/>
</dbReference>
<reference evidence="9 10" key="1">
    <citation type="submission" date="2024-04" db="EMBL/GenBank/DDBJ databases">
        <title>Novel species of the genus Ideonella isolated from streams.</title>
        <authorList>
            <person name="Lu H."/>
        </authorList>
    </citation>
    <scope>NUCLEOTIDE SEQUENCE [LARGE SCALE GENOMIC DNA]</scope>
    <source>
        <strain evidence="9 10">DXS29W</strain>
    </source>
</reference>
<evidence type="ECO:0000259" key="8">
    <source>
        <dbReference type="Pfam" id="PF06429"/>
    </source>
</evidence>
<accession>A0ABU9C0K9</accession>
<dbReference type="NCBIfam" id="TIGR01395">
    <property type="entry name" value="FlgC"/>
    <property type="match status" value="1"/>
</dbReference>
<gene>
    <name evidence="9" type="primary">flgC</name>
    <name evidence="9" type="ORF">AACH06_27785</name>
</gene>
<dbReference type="InterPro" id="IPR010930">
    <property type="entry name" value="Flg_bb/hook_C_dom"/>
</dbReference>
<dbReference type="EMBL" id="JBBUTG010000032">
    <property type="protein sequence ID" value="MEK8034635.1"/>
    <property type="molecule type" value="Genomic_DNA"/>
</dbReference>
<protein>
    <recommendedName>
        <fullName evidence="3 6">Flagellar basal-body rod protein FlgC</fullName>
    </recommendedName>
</protein>
<evidence type="ECO:0000259" key="7">
    <source>
        <dbReference type="Pfam" id="PF00460"/>
    </source>
</evidence>
<dbReference type="Proteomes" id="UP001371218">
    <property type="component" value="Unassembled WGS sequence"/>
</dbReference>
<sequence length="148" mass="15390">MSMFKVFDISGSAVSAQSQRLNVVASNLANADSVAGPDGQAYKARQVVFQTMLMGASGSAAGADPGNPVDGSAGVRVSTITEDQTPGRKVHQPGHPAADAEGYVTFSNVNAVEEMVNMISASRSYQNNIEVMNTAKTLLQKTLQLGQG</sequence>
<dbReference type="InterPro" id="IPR001444">
    <property type="entry name" value="Flag_bb_rod_N"/>
</dbReference>
<comment type="similarity">
    <text evidence="2">Belongs to the flagella basal body rod proteins family.</text>
</comment>
<dbReference type="RefSeq" id="WP_341429063.1">
    <property type="nucleotide sequence ID" value="NZ_JBBUTG010000032.1"/>
</dbReference>
<comment type="subunit">
    <text evidence="5 6">The basal body constitutes a major portion of the flagellar organelle and consists of four rings (L,P,S, and M) mounted on a central rod. The rod consists of about 26 subunits of FlgG in the distal portion, and FlgB, FlgC and FlgF are thought to build up the proximal portion of the rod with about 6 subunits each.</text>
</comment>
<proteinExistence type="inferred from homology"/>
<dbReference type="PANTHER" id="PTHR30435:SF2">
    <property type="entry name" value="FLAGELLAR BASAL-BODY ROD PROTEIN FLGC"/>
    <property type="match status" value="1"/>
</dbReference>
<evidence type="ECO:0000256" key="6">
    <source>
        <dbReference type="RuleBase" id="RU362062"/>
    </source>
</evidence>
<evidence type="ECO:0000313" key="9">
    <source>
        <dbReference type="EMBL" id="MEK8034635.1"/>
    </source>
</evidence>
<dbReference type="PROSITE" id="PS00588">
    <property type="entry name" value="FLAGELLA_BB_ROD"/>
    <property type="match status" value="1"/>
</dbReference>
<organism evidence="9 10">
    <name type="scientific">Ideonella lacteola</name>
    <dbReference type="NCBI Taxonomy" id="2984193"/>
    <lineage>
        <taxon>Bacteria</taxon>
        <taxon>Pseudomonadati</taxon>
        <taxon>Pseudomonadota</taxon>
        <taxon>Betaproteobacteria</taxon>
        <taxon>Burkholderiales</taxon>
        <taxon>Sphaerotilaceae</taxon>
        <taxon>Ideonella</taxon>
    </lineage>
</organism>
<dbReference type="InterPro" id="IPR006299">
    <property type="entry name" value="FlgC"/>
</dbReference>
<keyword evidence="9" id="KW-0282">Flagellum</keyword>
<evidence type="ECO:0000313" key="10">
    <source>
        <dbReference type="Proteomes" id="UP001371218"/>
    </source>
</evidence>
<name>A0ABU9C0K9_9BURK</name>
<evidence type="ECO:0000256" key="1">
    <source>
        <dbReference type="ARBA" id="ARBA00004117"/>
    </source>
</evidence>
<feature type="domain" description="Flagellar basal body rod protein N-terminal" evidence="7">
    <location>
        <begin position="8"/>
        <end position="36"/>
    </location>
</feature>
<evidence type="ECO:0000256" key="2">
    <source>
        <dbReference type="ARBA" id="ARBA00009677"/>
    </source>
</evidence>
<dbReference type="Pfam" id="PF00460">
    <property type="entry name" value="Flg_bb_rod"/>
    <property type="match status" value="1"/>
</dbReference>
<comment type="subcellular location">
    <subcellularLocation>
        <location evidence="1 6">Bacterial flagellum basal body</location>
    </subcellularLocation>
</comment>
<dbReference type="PANTHER" id="PTHR30435">
    <property type="entry name" value="FLAGELLAR PROTEIN"/>
    <property type="match status" value="1"/>
</dbReference>
<keyword evidence="9" id="KW-0966">Cell projection</keyword>
<dbReference type="Pfam" id="PF06429">
    <property type="entry name" value="Flg_bbr_C"/>
    <property type="match status" value="1"/>
</dbReference>
<comment type="caution">
    <text evidence="9">The sequence shown here is derived from an EMBL/GenBank/DDBJ whole genome shotgun (WGS) entry which is preliminary data.</text>
</comment>